<sequence length="67" mass="7560">MAKPDRIERIAPIPDLPGYCAGCGRFRKGSELAHVLSRYNRDPLKRFCIDRRCEEPIRCPADAETGA</sequence>
<name>A0A937X1X3_9BACT</name>
<gene>
    <name evidence="1" type="ORF">FJZ00_04505</name>
</gene>
<dbReference type="AlphaFoldDB" id="A0A937X1X3"/>
<proteinExistence type="predicted"/>
<comment type="caution">
    <text evidence="1">The sequence shown here is derived from an EMBL/GenBank/DDBJ whole genome shotgun (WGS) entry which is preliminary data.</text>
</comment>
<evidence type="ECO:0000313" key="1">
    <source>
        <dbReference type="EMBL" id="MBM3274388.1"/>
    </source>
</evidence>
<accession>A0A937X1X3</accession>
<dbReference type="EMBL" id="VGJX01000199">
    <property type="protein sequence ID" value="MBM3274388.1"/>
    <property type="molecule type" value="Genomic_DNA"/>
</dbReference>
<reference evidence="1 2" key="1">
    <citation type="submission" date="2019-03" db="EMBL/GenBank/DDBJ databases">
        <title>Lake Tanganyika Metagenome-Assembled Genomes (MAGs).</title>
        <authorList>
            <person name="Tran P."/>
        </authorList>
    </citation>
    <scope>NUCLEOTIDE SEQUENCE [LARGE SCALE GENOMIC DNA]</scope>
    <source>
        <strain evidence="1">K_DeepCast_65m_m2_236</strain>
    </source>
</reference>
<protein>
    <submittedName>
        <fullName evidence="1">Uncharacterized protein</fullName>
    </submittedName>
</protein>
<organism evidence="1 2">
    <name type="scientific">Candidatus Tanganyikabacteria bacterium</name>
    <dbReference type="NCBI Taxonomy" id="2961651"/>
    <lineage>
        <taxon>Bacteria</taxon>
        <taxon>Bacillati</taxon>
        <taxon>Candidatus Sericytochromatia</taxon>
        <taxon>Candidatus Tanganyikabacteria</taxon>
    </lineage>
</organism>
<evidence type="ECO:0000313" key="2">
    <source>
        <dbReference type="Proteomes" id="UP000703893"/>
    </source>
</evidence>
<dbReference type="Proteomes" id="UP000703893">
    <property type="component" value="Unassembled WGS sequence"/>
</dbReference>